<organism evidence="2 3">
    <name type="scientific">Acer saccharum</name>
    <name type="common">Sugar maple</name>
    <dbReference type="NCBI Taxonomy" id="4024"/>
    <lineage>
        <taxon>Eukaryota</taxon>
        <taxon>Viridiplantae</taxon>
        <taxon>Streptophyta</taxon>
        <taxon>Embryophyta</taxon>
        <taxon>Tracheophyta</taxon>
        <taxon>Spermatophyta</taxon>
        <taxon>Magnoliopsida</taxon>
        <taxon>eudicotyledons</taxon>
        <taxon>Gunneridae</taxon>
        <taxon>Pentapetalae</taxon>
        <taxon>rosids</taxon>
        <taxon>malvids</taxon>
        <taxon>Sapindales</taxon>
        <taxon>Sapindaceae</taxon>
        <taxon>Hippocastanoideae</taxon>
        <taxon>Acereae</taxon>
        <taxon>Acer</taxon>
    </lineage>
</organism>
<dbReference type="InterPro" id="IPR021109">
    <property type="entry name" value="Peptidase_aspartic_dom_sf"/>
</dbReference>
<keyword evidence="3" id="KW-1185">Reference proteome</keyword>
<evidence type="ECO:0000313" key="2">
    <source>
        <dbReference type="EMBL" id="KAK0580275.1"/>
    </source>
</evidence>
<sequence length="394" mass="45542">MLVDSSSSHNFINANIVRKIGLREAAIEPFDVKVANREKLKCEEVVHEVKMNVQGVRIATDLHVLSLMGVDVVLSNAWLKSICKVVIDFDAMTMEFKLGGRKKTWVALPLKEIKQCEAQMIERLCKGGAQYFALVNDGDRQEGKKEKKNTNELQDELQRLPEKVCKVVANHRQVLEVPTSLPSPRHCDHRITMKNEVKPVNMPPYRRPPPMLSTYEKGTARNEEVERELMARDEVVAKVKKELEKAQGRMKKYYDQGRRDVLERIGEVVYKLELSSTSRLHLVFHVTVLKKRVGNPSFISSDLPMYDTEGNLLIRPITALRFRNWKKGRGMTKVWQVLVQWQGVPTKEATWEDYDEMVERFPDFSLEDKGILEEQGNVETIRKSKRFVERRSKP</sequence>
<name>A0AA39RZP5_ACESA</name>
<proteinExistence type="predicted"/>
<dbReference type="SUPFAM" id="SSF54160">
    <property type="entry name" value="Chromo domain-like"/>
    <property type="match status" value="1"/>
</dbReference>
<dbReference type="Pfam" id="PF08284">
    <property type="entry name" value="RVP_2"/>
    <property type="match status" value="1"/>
</dbReference>
<reference evidence="2" key="1">
    <citation type="journal article" date="2022" name="Plant J.">
        <title>Strategies of tolerance reflected in two North American maple genomes.</title>
        <authorList>
            <person name="McEvoy S.L."/>
            <person name="Sezen U.U."/>
            <person name="Trouern-Trend A."/>
            <person name="McMahon S.M."/>
            <person name="Schaberg P.G."/>
            <person name="Yang J."/>
            <person name="Wegrzyn J.L."/>
            <person name="Swenson N.G."/>
        </authorList>
    </citation>
    <scope>NUCLEOTIDE SEQUENCE</scope>
    <source>
        <strain evidence="2">NS2018</strain>
    </source>
</reference>
<dbReference type="Proteomes" id="UP001168877">
    <property type="component" value="Unassembled WGS sequence"/>
</dbReference>
<dbReference type="AlphaFoldDB" id="A0AA39RZP5"/>
<dbReference type="Pfam" id="PF24626">
    <property type="entry name" value="SH3_Tf2-1"/>
    <property type="match status" value="1"/>
</dbReference>
<comment type="caution">
    <text evidence="2">The sequence shown here is derived from an EMBL/GenBank/DDBJ whole genome shotgun (WGS) entry which is preliminary data.</text>
</comment>
<accession>A0AA39RZP5</accession>
<dbReference type="Gene3D" id="2.40.70.10">
    <property type="entry name" value="Acid Proteases"/>
    <property type="match status" value="1"/>
</dbReference>
<gene>
    <name evidence="2" type="ORF">LWI29_000190</name>
</gene>
<dbReference type="InterPro" id="IPR016197">
    <property type="entry name" value="Chromo-like_dom_sf"/>
</dbReference>
<dbReference type="CDD" id="cd00303">
    <property type="entry name" value="retropepsin_like"/>
    <property type="match status" value="1"/>
</dbReference>
<reference evidence="2" key="2">
    <citation type="submission" date="2023-06" db="EMBL/GenBank/DDBJ databases">
        <authorList>
            <person name="Swenson N.G."/>
            <person name="Wegrzyn J.L."/>
            <person name="Mcevoy S.L."/>
        </authorList>
    </citation>
    <scope>NUCLEOTIDE SEQUENCE</scope>
    <source>
        <strain evidence="2">NS2018</strain>
        <tissue evidence="2">Leaf</tissue>
    </source>
</reference>
<evidence type="ECO:0000259" key="1">
    <source>
        <dbReference type="Pfam" id="PF24626"/>
    </source>
</evidence>
<dbReference type="InterPro" id="IPR056924">
    <property type="entry name" value="SH3_Tf2-1"/>
</dbReference>
<protein>
    <recommendedName>
        <fullName evidence="1">Tf2-1-like SH3-like domain-containing protein</fullName>
    </recommendedName>
</protein>
<feature type="domain" description="Tf2-1-like SH3-like" evidence="1">
    <location>
        <begin position="260"/>
        <end position="291"/>
    </location>
</feature>
<dbReference type="EMBL" id="JAUESC010000384">
    <property type="protein sequence ID" value="KAK0580275.1"/>
    <property type="molecule type" value="Genomic_DNA"/>
</dbReference>
<evidence type="ECO:0000313" key="3">
    <source>
        <dbReference type="Proteomes" id="UP001168877"/>
    </source>
</evidence>